<evidence type="ECO:0000256" key="5">
    <source>
        <dbReference type="SAM" id="SignalP"/>
    </source>
</evidence>
<gene>
    <name evidence="7" type="ORF">H0E87_026102</name>
</gene>
<dbReference type="EMBL" id="JACEGQ020000015">
    <property type="protein sequence ID" value="KAH8487408.1"/>
    <property type="molecule type" value="Genomic_DNA"/>
</dbReference>
<feature type="signal peptide" evidence="5">
    <location>
        <begin position="1"/>
        <end position="35"/>
    </location>
</feature>
<comment type="similarity">
    <text evidence="2">Belongs to the strictosidine synthase family.</text>
</comment>
<protein>
    <recommendedName>
        <fullName evidence="6">Strictosidine synthase conserved region domain-containing protein</fullName>
    </recommendedName>
</protein>
<keyword evidence="8" id="KW-1185">Reference proteome</keyword>
<dbReference type="Gene3D" id="2.120.10.30">
    <property type="entry name" value="TolB, C-terminal domain"/>
    <property type="match status" value="1"/>
</dbReference>
<dbReference type="PANTHER" id="PTHR10426:SF136">
    <property type="entry name" value="PROTEIN STRICTOSIDINE SYNTHASE-LIKE 9-LIKE"/>
    <property type="match status" value="1"/>
</dbReference>
<evidence type="ECO:0000256" key="1">
    <source>
        <dbReference type="ARBA" id="ARBA00004116"/>
    </source>
</evidence>
<keyword evidence="4" id="KW-0325">Glycoprotein</keyword>
<evidence type="ECO:0000313" key="7">
    <source>
        <dbReference type="EMBL" id="KAH8487408.1"/>
    </source>
</evidence>
<feature type="chain" id="PRO_5035949108" description="Strictosidine synthase conserved region domain-containing protein" evidence="5">
    <location>
        <begin position="36"/>
        <end position="314"/>
    </location>
</feature>
<keyword evidence="3" id="KW-0926">Vacuole</keyword>
<dbReference type="PANTHER" id="PTHR10426">
    <property type="entry name" value="STRICTOSIDINE SYNTHASE-RELATED"/>
    <property type="match status" value="1"/>
</dbReference>
<dbReference type="SUPFAM" id="SSF63829">
    <property type="entry name" value="Calcium-dependent phosphotriesterase"/>
    <property type="match status" value="1"/>
</dbReference>
<evidence type="ECO:0000256" key="4">
    <source>
        <dbReference type="ARBA" id="ARBA00023180"/>
    </source>
</evidence>
<accession>A0A8T2X2R2</accession>
<dbReference type="GO" id="GO:0012505">
    <property type="term" value="C:endomembrane system"/>
    <property type="evidence" value="ECO:0007669"/>
    <property type="project" value="TreeGrafter"/>
</dbReference>
<sequence length="314" mass="33854">MALLRPSTKAAMVSILSILSSVFLLLFSLNPSGKSSCHPQASALNPLPLNLPAEPSILVLMTAVTIALCDGTTDPDRGPICGRPLGLAYSPFTKLLYIADAYYGLFVADSNGRLAKQIATSSEGQRFVACNALDIDPITGNIYFTDASAVYDLRNSSKALLANDSTGRLMKYDVRTNQVTVLLRNLSVAVGAAVSKDGRFVLVSEFVGNRIRRYWLTGRDAGTSDIFLSNLNIVRPNNIKRTSLGDFRIAAATVRQDSLTLVPIRVRVDEHGRISETVSLEAQYGSTPISEVQQSGLSLYVSSRGVNFVGVYTP</sequence>
<dbReference type="Pfam" id="PF03088">
    <property type="entry name" value="Str_synth"/>
    <property type="match status" value="1"/>
</dbReference>
<dbReference type="InterPro" id="IPR011042">
    <property type="entry name" value="6-blade_b-propeller_TolB-like"/>
</dbReference>
<evidence type="ECO:0000256" key="2">
    <source>
        <dbReference type="ARBA" id="ARBA00009191"/>
    </source>
</evidence>
<dbReference type="AlphaFoldDB" id="A0A8T2X2R2"/>
<evidence type="ECO:0000313" key="8">
    <source>
        <dbReference type="Proteomes" id="UP000807159"/>
    </source>
</evidence>
<dbReference type="GO" id="GO:0005773">
    <property type="term" value="C:vacuole"/>
    <property type="evidence" value="ECO:0007669"/>
    <property type="project" value="UniProtKB-SubCell"/>
</dbReference>
<name>A0A8T2X2R2_POPDE</name>
<dbReference type="GO" id="GO:0016787">
    <property type="term" value="F:hydrolase activity"/>
    <property type="evidence" value="ECO:0007669"/>
    <property type="project" value="TreeGrafter"/>
</dbReference>
<comment type="caution">
    <text evidence="7">The sequence shown here is derived from an EMBL/GenBank/DDBJ whole genome shotgun (WGS) entry which is preliminary data.</text>
</comment>
<organism evidence="7 8">
    <name type="scientific">Populus deltoides</name>
    <name type="common">Eastern poplar</name>
    <name type="synonym">Eastern cottonwood</name>
    <dbReference type="NCBI Taxonomy" id="3696"/>
    <lineage>
        <taxon>Eukaryota</taxon>
        <taxon>Viridiplantae</taxon>
        <taxon>Streptophyta</taxon>
        <taxon>Embryophyta</taxon>
        <taxon>Tracheophyta</taxon>
        <taxon>Spermatophyta</taxon>
        <taxon>Magnoliopsida</taxon>
        <taxon>eudicotyledons</taxon>
        <taxon>Gunneridae</taxon>
        <taxon>Pentapetalae</taxon>
        <taxon>rosids</taxon>
        <taxon>fabids</taxon>
        <taxon>Malpighiales</taxon>
        <taxon>Salicaceae</taxon>
        <taxon>Saliceae</taxon>
        <taxon>Populus</taxon>
    </lineage>
</organism>
<dbReference type="InterPro" id="IPR018119">
    <property type="entry name" value="Strictosidine_synth_cons-reg"/>
</dbReference>
<keyword evidence="5" id="KW-0732">Signal</keyword>
<proteinExistence type="inferred from homology"/>
<reference evidence="7" key="1">
    <citation type="journal article" date="2021" name="J. Hered.">
        <title>Genome Assembly of Salicaceae Populus deltoides (Eastern Cottonwood) I-69 Based on Nanopore Sequencing and Hi-C Technologies.</title>
        <authorList>
            <person name="Bai S."/>
            <person name="Wu H."/>
            <person name="Zhang J."/>
            <person name="Pan Z."/>
            <person name="Zhao W."/>
            <person name="Li Z."/>
            <person name="Tong C."/>
        </authorList>
    </citation>
    <scope>NUCLEOTIDE SEQUENCE</scope>
    <source>
        <tissue evidence="7">Leaf</tissue>
    </source>
</reference>
<evidence type="ECO:0000256" key="3">
    <source>
        <dbReference type="ARBA" id="ARBA00022554"/>
    </source>
</evidence>
<feature type="domain" description="Strictosidine synthase conserved region" evidence="6">
    <location>
        <begin position="131"/>
        <end position="218"/>
    </location>
</feature>
<comment type="subcellular location">
    <subcellularLocation>
        <location evidence="1">Vacuole</location>
    </subcellularLocation>
</comment>
<evidence type="ECO:0000259" key="6">
    <source>
        <dbReference type="Pfam" id="PF03088"/>
    </source>
</evidence>
<dbReference type="Proteomes" id="UP000807159">
    <property type="component" value="Chromosome 15"/>
</dbReference>